<evidence type="ECO:0000256" key="2">
    <source>
        <dbReference type="ARBA" id="ARBA00004496"/>
    </source>
</evidence>
<accession>A0A7J6PF71</accession>
<keyword evidence="5" id="KW-0489">Methyltransferase</keyword>
<dbReference type="AlphaFoldDB" id="A0A7J6PF71"/>
<feature type="region of interest" description="Disordered" evidence="9">
    <location>
        <begin position="332"/>
        <end position="378"/>
    </location>
</feature>
<evidence type="ECO:0000256" key="1">
    <source>
        <dbReference type="ARBA" id="ARBA00004123"/>
    </source>
</evidence>
<keyword evidence="6" id="KW-0808">Transferase</keyword>
<dbReference type="PANTHER" id="PTHR12734:SF0">
    <property type="entry name" value="18S RRNA (GUANINE-N(7))-METHYLTRANSFERASE-RELATED"/>
    <property type="match status" value="1"/>
</dbReference>
<comment type="caution">
    <text evidence="11">The sequence shown here is derived from an EMBL/GenBank/DDBJ whole genome shotgun (WGS) entry which is preliminary data.</text>
</comment>
<dbReference type="EMBL" id="JABANP010000027">
    <property type="protein sequence ID" value="KAF4694864.1"/>
    <property type="molecule type" value="Genomic_DNA"/>
</dbReference>
<feature type="domain" description="Methyltransferase type 11" evidence="10">
    <location>
        <begin position="55"/>
        <end position="159"/>
    </location>
</feature>
<dbReference type="InterPro" id="IPR013216">
    <property type="entry name" value="Methyltransf_11"/>
</dbReference>
<evidence type="ECO:0000256" key="7">
    <source>
        <dbReference type="ARBA" id="ARBA00022691"/>
    </source>
</evidence>
<dbReference type="PANTHER" id="PTHR12734">
    <property type="entry name" value="METHYLTRANSFERASE-RELATED"/>
    <property type="match status" value="1"/>
</dbReference>
<reference evidence="11 12" key="1">
    <citation type="submission" date="2020-04" db="EMBL/GenBank/DDBJ databases">
        <title>Perkinsus olseni comparative genomics.</title>
        <authorList>
            <person name="Bogema D.R."/>
        </authorList>
    </citation>
    <scope>NUCLEOTIDE SEQUENCE [LARGE SCALE GENOMIC DNA]</scope>
    <source>
        <strain evidence="11">00978-12</strain>
    </source>
</reference>
<gene>
    <name evidence="11" type="primary">WBSCR22</name>
    <name evidence="11" type="ORF">FOZ60_006717</name>
</gene>
<protein>
    <submittedName>
        <fullName evidence="11">Williams Beuren syndrome chromosome region 22 protein</fullName>
    </submittedName>
</protein>
<dbReference type="InterPro" id="IPR039769">
    <property type="entry name" value="Bud23-like"/>
</dbReference>
<evidence type="ECO:0000313" key="11">
    <source>
        <dbReference type="EMBL" id="KAF4694864.1"/>
    </source>
</evidence>
<keyword evidence="8" id="KW-0539">Nucleus</keyword>
<evidence type="ECO:0000256" key="4">
    <source>
        <dbReference type="ARBA" id="ARBA00022490"/>
    </source>
</evidence>
<organism evidence="11 12">
    <name type="scientific">Perkinsus olseni</name>
    <name type="common">Perkinsus atlanticus</name>
    <dbReference type="NCBI Taxonomy" id="32597"/>
    <lineage>
        <taxon>Eukaryota</taxon>
        <taxon>Sar</taxon>
        <taxon>Alveolata</taxon>
        <taxon>Perkinsozoa</taxon>
        <taxon>Perkinsea</taxon>
        <taxon>Perkinsida</taxon>
        <taxon>Perkinsidae</taxon>
        <taxon>Perkinsus</taxon>
    </lineage>
</organism>
<evidence type="ECO:0000256" key="8">
    <source>
        <dbReference type="ARBA" id="ARBA00023242"/>
    </source>
</evidence>
<comment type="similarity">
    <text evidence="3">Belongs to the class I-like SAM-binding methyltransferase superfamily. BUD23/WBSCR22 family.</text>
</comment>
<evidence type="ECO:0000256" key="3">
    <source>
        <dbReference type="ARBA" id="ARBA00005547"/>
    </source>
</evidence>
<dbReference type="InterPro" id="IPR029063">
    <property type="entry name" value="SAM-dependent_MTases_sf"/>
</dbReference>
<dbReference type="OrthoDB" id="439763at2759"/>
<dbReference type="FunFam" id="3.40.50.150:FF:000017">
    <property type="entry name" value="probable 18S rRNA (Guanine-N(7))-methyltransferase"/>
    <property type="match status" value="1"/>
</dbReference>
<dbReference type="Proteomes" id="UP000541610">
    <property type="component" value="Unassembled WGS sequence"/>
</dbReference>
<dbReference type="Gene3D" id="3.40.630.30">
    <property type="match status" value="1"/>
</dbReference>
<evidence type="ECO:0000256" key="6">
    <source>
        <dbReference type="ARBA" id="ARBA00022679"/>
    </source>
</evidence>
<proteinExistence type="inferred from homology"/>
<sequence>MASRPEHIAPPEFFYDEDMAEKYAANSRMIDIQSKMTERAIELMMLSDDEPSLVLDVGVGSGISGGVLGDHGHFFVGLDISSAMLNVALEREVDESGDFLLGDMGQGFGFRPGTFDGCISISALQWLCNSDVKGHEPYRRLRKFFQDLFNCLKKGGRAVLQFYPESGEQVEMITSAAMRSGFGGGLVVDFPHSSKAKKHFLVLYAGFNGAVPQGLTGTAGGDALAEGGSAVRNAGRMNAKRGLRRRDQIHEGRVVLPQPSSLAVGFRRRKTVIAPKGRDVKHDSNFMPSQAGLCSTRCSPRLLSLAAREVVSGAKKAAAPRKGGARVACKKAPKRKLSETEVALPRKARKARKSPPPAPIKEALTDKPEGPVTRRSNRSTACEPIRDRLVEICQTIGVMRLSTCEVPTRRSRRLSKAAVAKRGDAGSRQLHLVHEVVSDYRKCLGYGLFMKDFPSCELKILFERSFFSGCSMHCASLCIFEEEASKARPVVLGSCLYRYDSVARDAMILLFATADELKFKRSRTTFSCRGQGFGRLLDDVLCAWLREHRECRSVYVEMQDETVTKFWAKLGYDKLSSRIDLSQTTRGFEGTELARKKLGS</sequence>
<evidence type="ECO:0000256" key="5">
    <source>
        <dbReference type="ARBA" id="ARBA00022603"/>
    </source>
</evidence>
<name>A0A7J6PF71_PEROL</name>
<keyword evidence="4" id="KW-0963">Cytoplasm</keyword>
<dbReference type="CDD" id="cd02440">
    <property type="entry name" value="AdoMet_MTases"/>
    <property type="match status" value="1"/>
</dbReference>
<comment type="subcellular location">
    <subcellularLocation>
        <location evidence="2">Cytoplasm</location>
    </subcellularLocation>
    <subcellularLocation>
        <location evidence="1">Nucleus</location>
    </subcellularLocation>
</comment>
<keyword evidence="7" id="KW-0949">S-adenosyl-L-methionine</keyword>
<evidence type="ECO:0000313" key="12">
    <source>
        <dbReference type="Proteomes" id="UP000541610"/>
    </source>
</evidence>
<dbReference type="Pfam" id="PF08241">
    <property type="entry name" value="Methyltransf_11"/>
    <property type="match status" value="1"/>
</dbReference>
<dbReference type="GO" id="GO:0070476">
    <property type="term" value="P:rRNA (guanine-N7)-methylation"/>
    <property type="evidence" value="ECO:0007669"/>
    <property type="project" value="InterPro"/>
</dbReference>
<dbReference type="InterPro" id="IPR016181">
    <property type="entry name" value="Acyl_CoA_acyltransferase"/>
</dbReference>
<evidence type="ECO:0000256" key="9">
    <source>
        <dbReference type="SAM" id="MobiDB-lite"/>
    </source>
</evidence>
<dbReference type="GO" id="GO:0005730">
    <property type="term" value="C:nucleolus"/>
    <property type="evidence" value="ECO:0007669"/>
    <property type="project" value="UniProtKB-ARBA"/>
</dbReference>
<dbReference type="GO" id="GO:0016435">
    <property type="term" value="F:rRNA (guanine) methyltransferase activity"/>
    <property type="evidence" value="ECO:0007669"/>
    <property type="project" value="InterPro"/>
</dbReference>
<dbReference type="SUPFAM" id="SSF55729">
    <property type="entry name" value="Acyl-CoA N-acyltransferases (Nat)"/>
    <property type="match status" value="1"/>
</dbReference>
<evidence type="ECO:0000259" key="10">
    <source>
        <dbReference type="Pfam" id="PF08241"/>
    </source>
</evidence>
<dbReference type="SUPFAM" id="SSF53335">
    <property type="entry name" value="S-adenosyl-L-methionine-dependent methyltransferases"/>
    <property type="match status" value="1"/>
</dbReference>
<dbReference type="Gene3D" id="3.40.50.150">
    <property type="entry name" value="Vaccinia Virus protein VP39"/>
    <property type="match status" value="1"/>
</dbReference>
<dbReference type="GO" id="GO:0005737">
    <property type="term" value="C:cytoplasm"/>
    <property type="evidence" value="ECO:0007669"/>
    <property type="project" value="UniProtKB-SubCell"/>
</dbReference>